<keyword evidence="4" id="KW-1185">Reference proteome</keyword>
<reference evidence="3" key="2">
    <citation type="submission" date="2020-09" db="EMBL/GenBank/DDBJ databases">
        <authorList>
            <person name="Sun Q."/>
            <person name="Zhou Y."/>
        </authorList>
    </citation>
    <scope>NUCLEOTIDE SEQUENCE</scope>
    <source>
        <strain evidence="3">CGMCC 1.15290</strain>
    </source>
</reference>
<dbReference type="Proteomes" id="UP000627292">
    <property type="component" value="Unassembled WGS sequence"/>
</dbReference>
<evidence type="ECO:0000259" key="2">
    <source>
        <dbReference type="PROSITE" id="PS50110"/>
    </source>
</evidence>
<dbReference type="Gene3D" id="3.40.50.2300">
    <property type="match status" value="1"/>
</dbReference>
<sequence length="134" mass="15095">MEKSLRFAIIDDDQVYQLILKKTFEKSQPAHSLMQFYNGEEAIDFLKANTSNPVQSLPEILLLDINMPFMNGWQFLEALENLPIAGSYKPVIHIISSSPATEDIEMAGQYKRVSSYIVKPVTKEVLTGIISKAC</sequence>
<gene>
    <name evidence="3" type="ORF">GCM10011379_47330</name>
</gene>
<dbReference type="AlphaFoldDB" id="A0A917N061"/>
<dbReference type="SMART" id="SM00448">
    <property type="entry name" value="REC"/>
    <property type="match status" value="1"/>
</dbReference>
<dbReference type="PROSITE" id="PS50110">
    <property type="entry name" value="RESPONSE_REGULATORY"/>
    <property type="match status" value="1"/>
</dbReference>
<protein>
    <submittedName>
        <fullName evidence="3">Response regulator</fullName>
    </submittedName>
</protein>
<dbReference type="EMBL" id="BMIB01000005">
    <property type="protein sequence ID" value="GGH78852.1"/>
    <property type="molecule type" value="Genomic_DNA"/>
</dbReference>
<dbReference type="RefSeq" id="WP_188957145.1">
    <property type="nucleotide sequence ID" value="NZ_BMIB01000005.1"/>
</dbReference>
<organism evidence="3 4">
    <name type="scientific">Filimonas zeae</name>
    <dbReference type="NCBI Taxonomy" id="1737353"/>
    <lineage>
        <taxon>Bacteria</taxon>
        <taxon>Pseudomonadati</taxon>
        <taxon>Bacteroidota</taxon>
        <taxon>Chitinophagia</taxon>
        <taxon>Chitinophagales</taxon>
        <taxon>Chitinophagaceae</taxon>
        <taxon>Filimonas</taxon>
    </lineage>
</organism>
<dbReference type="InterPro" id="IPR001789">
    <property type="entry name" value="Sig_transdc_resp-reg_receiver"/>
</dbReference>
<dbReference type="InterPro" id="IPR052893">
    <property type="entry name" value="TCS_response_regulator"/>
</dbReference>
<evidence type="ECO:0000313" key="4">
    <source>
        <dbReference type="Proteomes" id="UP000627292"/>
    </source>
</evidence>
<evidence type="ECO:0000313" key="3">
    <source>
        <dbReference type="EMBL" id="GGH78852.1"/>
    </source>
</evidence>
<dbReference type="Pfam" id="PF00072">
    <property type="entry name" value="Response_reg"/>
    <property type="match status" value="1"/>
</dbReference>
<reference evidence="3" key="1">
    <citation type="journal article" date="2014" name="Int. J. Syst. Evol. Microbiol.">
        <title>Complete genome sequence of Corynebacterium casei LMG S-19264T (=DSM 44701T), isolated from a smear-ripened cheese.</title>
        <authorList>
            <consortium name="US DOE Joint Genome Institute (JGI-PGF)"/>
            <person name="Walter F."/>
            <person name="Albersmeier A."/>
            <person name="Kalinowski J."/>
            <person name="Ruckert C."/>
        </authorList>
    </citation>
    <scope>NUCLEOTIDE SEQUENCE</scope>
    <source>
        <strain evidence="3">CGMCC 1.15290</strain>
    </source>
</reference>
<dbReference type="PANTHER" id="PTHR44520">
    <property type="entry name" value="RESPONSE REGULATOR RCP1-RELATED"/>
    <property type="match status" value="1"/>
</dbReference>
<keyword evidence="1" id="KW-0597">Phosphoprotein</keyword>
<dbReference type="InterPro" id="IPR011006">
    <property type="entry name" value="CheY-like_superfamily"/>
</dbReference>
<name>A0A917N061_9BACT</name>
<evidence type="ECO:0000256" key="1">
    <source>
        <dbReference type="PROSITE-ProRule" id="PRU00169"/>
    </source>
</evidence>
<feature type="domain" description="Response regulatory" evidence="2">
    <location>
        <begin position="6"/>
        <end position="134"/>
    </location>
</feature>
<feature type="modified residue" description="4-aspartylphosphate" evidence="1">
    <location>
        <position position="64"/>
    </location>
</feature>
<proteinExistence type="predicted"/>
<dbReference type="GO" id="GO:0000160">
    <property type="term" value="P:phosphorelay signal transduction system"/>
    <property type="evidence" value="ECO:0007669"/>
    <property type="project" value="InterPro"/>
</dbReference>
<accession>A0A917N061</accession>
<dbReference type="PANTHER" id="PTHR44520:SF2">
    <property type="entry name" value="RESPONSE REGULATOR RCP1"/>
    <property type="match status" value="1"/>
</dbReference>
<comment type="caution">
    <text evidence="3">The sequence shown here is derived from an EMBL/GenBank/DDBJ whole genome shotgun (WGS) entry which is preliminary data.</text>
</comment>
<dbReference type="SUPFAM" id="SSF52172">
    <property type="entry name" value="CheY-like"/>
    <property type="match status" value="1"/>
</dbReference>